<dbReference type="Proteomes" id="UP000886748">
    <property type="component" value="Unassembled WGS sequence"/>
</dbReference>
<organism evidence="1 2">
    <name type="scientific">Candidatus Limenecus avicola</name>
    <dbReference type="NCBI Taxonomy" id="2840847"/>
    <lineage>
        <taxon>Bacteria</taxon>
        <taxon>Bacillati</taxon>
        <taxon>Bacillota</taxon>
        <taxon>Clostridia</taxon>
        <taxon>Eubacteriales</taxon>
        <taxon>Clostridiaceae</taxon>
        <taxon>Clostridiaceae incertae sedis</taxon>
        <taxon>Candidatus Limenecus</taxon>
    </lineage>
</organism>
<proteinExistence type="predicted"/>
<dbReference type="AlphaFoldDB" id="A0A9D1N1Y0"/>
<reference evidence="1" key="2">
    <citation type="journal article" date="2021" name="PeerJ">
        <title>Extensive microbial diversity within the chicken gut microbiome revealed by metagenomics and culture.</title>
        <authorList>
            <person name="Gilroy R."/>
            <person name="Ravi A."/>
            <person name="Getino M."/>
            <person name="Pursley I."/>
            <person name="Horton D.L."/>
            <person name="Alikhan N.F."/>
            <person name="Baker D."/>
            <person name="Gharbi K."/>
            <person name="Hall N."/>
            <person name="Watson M."/>
            <person name="Adriaenssens E.M."/>
            <person name="Foster-Nyarko E."/>
            <person name="Jarju S."/>
            <person name="Secka A."/>
            <person name="Antonio M."/>
            <person name="Oren A."/>
            <person name="Chaudhuri R.R."/>
            <person name="La Ragione R."/>
            <person name="Hildebrand F."/>
            <person name="Pallen M.J."/>
        </authorList>
    </citation>
    <scope>NUCLEOTIDE SEQUENCE</scope>
    <source>
        <strain evidence="1">CHK154-7741</strain>
    </source>
</reference>
<reference evidence="1" key="1">
    <citation type="submission" date="2020-10" db="EMBL/GenBank/DDBJ databases">
        <authorList>
            <person name="Gilroy R."/>
        </authorList>
    </citation>
    <scope>NUCLEOTIDE SEQUENCE</scope>
    <source>
        <strain evidence="1">CHK154-7741</strain>
    </source>
</reference>
<dbReference type="EMBL" id="DVOD01000064">
    <property type="protein sequence ID" value="HIU93259.1"/>
    <property type="molecule type" value="Genomic_DNA"/>
</dbReference>
<accession>A0A9D1N1Y0</accession>
<evidence type="ECO:0000313" key="1">
    <source>
        <dbReference type="EMBL" id="HIU93259.1"/>
    </source>
</evidence>
<evidence type="ECO:0000313" key="2">
    <source>
        <dbReference type="Proteomes" id="UP000886748"/>
    </source>
</evidence>
<gene>
    <name evidence="1" type="ORF">IAD26_09035</name>
</gene>
<protein>
    <submittedName>
        <fullName evidence="1">Uncharacterized protein</fullName>
    </submittedName>
</protein>
<sequence length="131" mass="15227">MIKDILNKPYTIKIDNDVYTLDYDNKGYAQLEQFTGKGLFKLYDDFVVNNNLCYQHCVDIVCCAMMKNHTAGEIAKARIAFNEKQYLFFENIAPITMAFVEPLTPPKILEKSAKFKEDEIKKKKQMKKAKN</sequence>
<comment type="caution">
    <text evidence="1">The sequence shown here is derived from an EMBL/GenBank/DDBJ whole genome shotgun (WGS) entry which is preliminary data.</text>
</comment>
<name>A0A9D1N1Y0_9CLOT</name>